<keyword evidence="3" id="KW-1185">Reference proteome</keyword>
<dbReference type="EMBL" id="CP038149">
    <property type="protein sequence ID" value="QBQ98805.1"/>
    <property type="molecule type" value="Genomic_DNA"/>
</dbReference>
<name>A0A4P7CSC9_9BURK</name>
<protein>
    <submittedName>
        <fullName evidence="2">Uncharacterized protein</fullName>
    </submittedName>
</protein>
<dbReference type="Proteomes" id="UP000295727">
    <property type="component" value="Chromosome 2"/>
</dbReference>
<accession>A0A4P7CSC9</accession>
<reference evidence="2 3" key="1">
    <citation type="submission" date="2019-03" db="EMBL/GenBank/DDBJ databases">
        <title>Paraburkholderia sp. 7MH5, isolated from subtropical forest soil.</title>
        <authorList>
            <person name="Gao Z.-H."/>
            <person name="Qiu L.-H."/>
        </authorList>
    </citation>
    <scope>NUCLEOTIDE SEQUENCE [LARGE SCALE GENOMIC DNA]</scope>
    <source>
        <strain evidence="2 3">7MH5</strain>
    </source>
</reference>
<feature type="compositionally biased region" description="Acidic residues" evidence="1">
    <location>
        <begin position="44"/>
        <end position="55"/>
    </location>
</feature>
<dbReference type="AlphaFoldDB" id="A0A4P7CSC9"/>
<dbReference type="OrthoDB" id="9761532at2"/>
<dbReference type="KEGG" id="ppai:E1956_16175"/>
<dbReference type="RefSeq" id="WP_134750951.1">
    <property type="nucleotide sequence ID" value="NZ_CP038149.1"/>
</dbReference>
<organism evidence="2 3">
    <name type="scientific">Paraburkholderia pallida</name>
    <dbReference type="NCBI Taxonomy" id="2547399"/>
    <lineage>
        <taxon>Bacteria</taxon>
        <taxon>Pseudomonadati</taxon>
        <taxon>Pseudomonadota</taxon>
        <taxon>Betaproteobacteria</taxon>
        <taxon>Burkholderiales</taxon>
        <taxon>Burkholderiaceae</taxon>
        <taxon>Paraburkholderia</taxon>
    </lineage>
</organism>
<evidence type="ECO:0000313" key="2">
    <source>
        <dbReference type="EMBL" id="QBQ98805.1"/>
    </source>
</evidence>
<proteinExistence type="predicted"/>
<evidence type="ECO:0000313" key="3">
    <source>
        <dbReference type="Proteomes" id="UP000295727"/>
    </source>
</evidence>
<sequence length="68" mass="6943">MIGLLANAIASLVDGQGRITIDALRPPPLTGPIRNALAAVETGGGDEDPEVDADYGEPGLTPTERVFG</sequence>
<gene>
    <name evidence="2" type="ORF">E1956_16175</name>
</gene>
<evidence type="ECO:0000256" key="1">
    <source>
        <dbReference type="SAM" id="MobiDB-lite"/>
    </source>
</evidence>
<feature type="region of interest" description="Disordered" evidence="1">
    <location>
        <begin position="42"/>
        <end position="68"/>
    </location>
</feature>